<evidence type="ECO:0000313" key="6">
    <source>
        <dbReference type="Proteomes" id="UP000268033"/>
    </source>
</evidence>
<dbReference type="InterPro" id="IPR002510">
    <property type="entry name" value="Metalloprtase-TldD/E_N"/>
</dbReference>
<evidence type="ECO:0000256" key="1">
    <source>
        <dbReference type="ARBA" id="ARBA00005836"/>
    </source>
</evidence>
<dbReference type="GO" id="GO:0005829">
    <property type="term" value="C:cytosol"/>
    <property type="evidence" value="ECO:0007669"/>
    <property type="project" value="TreeGrafter"/>
</dbReference>
<dbReference type="InterPro" id="IPR035068">
    <property type="entry name" value="TldD/PmbA_N"/>
</dbReference>
<protein>
    <submittedName>
        <fullName evidence="5">Microcin-processing peptidase 1</fullName>
    </submittedName>
</protein>
<evidence type="ECO:0000259" key="2">
    <source>
        <dbReference type="Pfam" id="PF01523"/>
    </source>
</evidence>
<dbReference type="Pfam" id="PF01523">
    <property type="entry name" value="PmbA_TldD_1st"/>
    <property type="match status" value="1"/>
</dbReference>
<sequence length="444" mass="47620">MSNIIQDMKAVEALVAQGLEHARKIGVSGAEMAISRQAGLSVSTRLGEVENIEFNKDGALGVTVYRGKAKGSASTSDLRVEAIREAVEAADRIAKLTSEDDANGMADADTLAFDYPDLDLYHPQDIDPEQAIALAQRCERAALDSDPRIVNSDGASFASHAGFKVYGNTHGMIGSYPSSRHSLSCVVIAKEGEQMERDYDYAIARRLGELDDAAQVGRNAAKNTLARLGAKKLGTMQVPVLFQADVATGLWGHLVSAISGGSLYRRSSFLLDSLGNQVLPDFVEILEDPHVKGALASTPFDSEGVRTVKRNIIESGVLQTYLLTSYSGRRLGMQTTGHAGGIHNWYVKGNGDDFDAMVKRLGRGLIVTELMGQGINMVTGDYSRGAGGFWVENGEIQYPVSEITIAGNLKDMFMGMQAIGSDTERRGGIYTGSVLIDRMTVAGD</sequence>
<reference evidence="5 6" key="1">
    <citation type="submission" date="2018-11" db="EMBL/GenBank/DDBJ databases">
        <title>Genomic Encyclopedia of Type Strains, Phase IV (KMG-IV): sequencing the most valuable type-strain genomes for metagenomic binning, comparative biology and taxonomic classification.</title>
        <authorList>
            <person name="Goeker M."/>
        </authorList>
    </citation>
    <scope>NUCLEOTIDE SEQUENCE [LARGE SCALE GENOMIC DNA]</scope>
    <source>
        <strain evidence="5 6">DSM 21945</strain>
    </source>
</reference>
<proteinExistence type="inferred from homology"/>
<feature type="domain" description="Metalloprotease TldD/E central" evidence="4">
    <location>
        <begin position="121"/>
        <end position="228"/>
    </location>
</feature>
<dbReference type="NCBIfam" id="NF008268">
    <property type="entry name" value="PRK11040.1"/>
    <property type="match status" value="1"/>
</dbReference>
<dbReference type="Pfam" id="PF19289">
    <property type="entry name" value="PmbA_TldD_3rd"/>
    <property type="match status" value="1"/>
</dbReference>
<dbReference type="Pfam" id="PF19290">
    <property type="entry name" value="PmbA_TldD_2nd"/>
    <property type="match status" value="1"/>
</dbReference>
<name>A0A3N1PFT8_9GAMM</name>
<dbReference type="GO" id="GO:0006508">
    <property type="term" value="P:proteolysis"/>
    <property type="evidence" value="ECO:0007669"/>
    <property type="project" value="InterPro"/>
</dbReference>
<dbReference type="InterPro" id="IPR045569">
    <property type="entry name" value="Metalloprtase-TldD/E_C"/>
</dbReference>
<feature type="domain" description="Metalloprotease TldD/E C-terminal" evidence="3">
    <location>
        <begin position="236"/>
        <end position="443"/>
    </location>
</feature>
<gene>
    <name evidence="5" type="ORF">EDC28_101507</name>
</gene>
<dbReference type="Proteomes" id="UP000268033">
    <property type="component" value="Unassembled WGS sequence"/>
</dbReference>
<dbReference type="RefSeq" id="WP_123420538.1">
    <property type="nucleotide sequence ID" value="NZ_RJUL01000001.1"/>
</dbReference>
<accession>A0A3N1PFT8</accession>
<dbReference type="InterPro" id="IPR045570">
    <property type="entry name" value="Metalloprtase-TldD/E_cen_dom"/>
</dbReference>
<comment type="caution">
    <text evidence="5">The sequence shown here is derived from an EMBL/GenBank/DDBJ whole genome shotgun (WGS) entry which is preliminary data.</text>
</comment>
<dbReference type="InterPro" id="IPR036059">
    <property type="entry name" value="TldD/PmbA_sf"/>
</dbReference>
<keyword evidence="6" id="KW-1185">Reference proteome</keyword>
<evidence type="ECO:0000259" key="3">
    <source>
        <dbReference type="Pfam" id="PF19289"/>
    </source>
</evidence>
<dbReference type="GO" id="GO:0008237">
    <property type="term" value="F:metallopeptidase activity"/>
    <property type="evidence" value="ECO:0007669"/>
    <property type="project" value="InterPro"/>
</dbReference>
<organism evidence="5 6">
    <name type="scientific">Gallaecimonas pentaromativorans</name>
    <dbReference type="NCBI Taxonomy" id="584787"/>
    <lineage>
        <taxon>Bacteria</taxon>
        <taxon>Pseudomonadati</taxon>
        <taxon>Pseudomonadota</taxon>
        <taxon>Gammaproteobacteria</taxon>
        <taxon>Enterobacterales</taxon>
        <taxon>Gallaecimonadaceae</taxon>
        <taxon>Gallaecimonas</taxon>
    </lineage>
</organism>
<evidence type="ECO:0000259" key="4">
    <source>
        <dbReference type="Pfam" id="PF19290"/>
    </source>
</evidence>
<dbReference type="InterPro" id="IPR047657">
    <property type="entry name" value="PmbA"/>
</dbReference>
<dbReference type="SUPFAM" id="SSF111283">
    <property type="entry name" value="Putative modulator of DNA gyrase, PmbA/TldD"/>
    <property type="match status" value="1"/>
</dbReference>
<dbReference type="AlphaFoldDB" id="A0A3N1PFT8"/>
<dbReference type="PANTHER" id="PTHR43421:SF1">
    <property type="entry name" value="METALLOPROTEASE PMBA"/>
    <property type="match status" value="1"/>
</dbReference>
<dbReference type="PANTHER" id="PTHR43421">
    <property type="entry name" value="METALLOPROTEASE PMBA"/>
    <property type="match status" value="1"/>
</dbReference>
<comment type="similarity">
    <text evidence="1">Belongs to the peptidase U62 family.</text>
</comment>
<feature type="domain" description="Metalloprotease TldD/E N-terminal" evidence="2">
    <location>
        <begin position="30"/>
        <end position="94"/>
    </location>
</feature>
<evidence type="ECO:0000313" key="5">
    <source>
        <dbReference type="EMBL" id="ROQ30814.1"/>
    </source>
</evidence>
<dbReference type="STRING" id="584787.GCA_001247655_03597"/>
<dbReference type="Gene3D" id="3.30.2290.10">
    <property type="entry name" value="PmbA/TldD superfamily"/>
    <property type="match status" value="1"/>
</dbReference>
<dbReference type="EMBL" id="RJUL01000001">
    <property type="protein sequence ID" value="ROQ30814.1"/>
    <property type="molecule type" value="Genomic_DNA"/>
</dbReference>